<evidence type="ECO:0000259" key="7">
    <source>
        <dbReference type="Pfam" id="PF00248"/>
    </source>
</evidence>
<dbReference type="CDD" id="cd19133">
    <property type="entry name" value="AKR_AKR5F1"/>
    <property type="match status" value="1"/>
</dbReference>
<dbReference type="InterPro" id="IPR018170">
    <property type="entry name" value="Aldo/ket_reductase_CS"/>
</dbReference>
<feature type="domain" description="NADP-dependent oxidoreductase" evidence="7">
    <location>
        <begin position="24"/>
        <end position="264"/>
    </location>
</feature>
<feature type="active site" description="Proton donor" evidence="4">
    <location>
        <position position="51"/>
    </location>
</feature>
<dbReference type="InterPro" id="IPR036812">
    <property type="entry name" value="NAD(P)_OxRdtase_dom_sf"/>
</dbReference>
<protein>
    <submittedName>
        <fullName evidence="8">Aldo/keto reductase</fullName>
    </submittedName>
</protein>
<sequence>MTTIPVITLNNSVQMPMLGYGVFQTPPEQTAEHVRTALEVGYRLLDTAQAYGNEEGVGAGVMQAIADGVTSREEVFITSKIWVSNMSYERAKISIDESLRRLGTDYIDLMLLHQAMGDYPGAYRAMEEAYQAGKLRAIGVSNFYPERLVDVALLAEVPPAVNQVETHPFRQQAEAHGLMQDLGVAHEAWAPFAEGQNNIFANPVLARIGQKYGKTPGQVALRALIQKDVIVIPKTVRRERMEENIDVMDFMLDAEDLAAFETLNDPSFPRIFDHYDPEIVRWLLGDLVKDQQLGGSTLY</sequence>
<reference evidence="8 9" key="1">
    <citation type="submission" date="2017-12" db="EMBL/GenBank/DDBJ databases">
        <title>Phylogenetic diversity of female urinary microbiome.</title>
        <authorList>
            <person name="Thomas-White K."/>
            <person name="Wolfe A.J."/>
        </authorList>
    </citation>
    <scope>NUCLEOTIDE SEQUENCE [LARGE SCALE GENOMIC DNA]</scope>
    <source>
        <strain evidence="8 9">UMB0319</strain>
    </source>
</reference>
<evidence type="ECO:0000256" key="2">
    <source>
        <dbReference type="ARBA" id="ARBA00022857"/>
    </source>
</evidence>
<evidence type="ECO:0000313" key="8">
    <source>
        <dbReference type="EMBL" id="PKY98782.1"/>
    </source>
</evidence>
<dbReference type="EMBL" id="PKHA01000004">
    <property type="protein sequence ID" value="PKY98782.1"/>
    <property type="molecule type" value="Genomic_DNA"/>
</dbReference>
<organism evidence="8 9">
    <name type="scientific">Actinomyces urogenitalis</name>
    <dbReference type="NCBI Taxonomy" id="103621"/>
    <lineage>
        <taxon>Bacteria</taxon>
        <taxon>Bacillati</taxon>
        <taxon>Actinomycetota</taxon>
        <taxon>Actinomycetes</taxon>
        <taxon>Actinomycetales</taxon>
        <taxon>Actinomycetaceae</taxon>
        <taxon>Actinomyces</taxon>
    </lineage>
</organism>
<comment type="similarity">
    <text evidence="1">Belongs to the aldo/keto reductase family.</text>
</comment>
<keyword evidence="2" id="KW-0521">NADP</keyword>
<dbReference type="GO" id="GO:0016616">
    <property type="term" value="F:oxidoreductase activity, acting on the CH-OH group of donors, NAD or NADP as acceptor"/>
    <property type="evidence" value="ECO:0007669"/>
    <property type="project" value="UniProtKB-ARBA"/>
</dbReference>
<feature type="binding site" evidence="5">
    <location>
        <position position="113"/>
    </location>
    <ligand>
        <name>substrate</name>
    </ligand>
</feature>
<dbReference type="Pfam" id="PF00248">
    <property type="entry name" value="Aldo_ket_red"/>
    <property type="match status" value="1"/>
</dbReference>
<dbReference type="PANTHER" id="PTHR43827:SF3">
    <property type="entry name" value="NADP-DEPENDENT OXIDOREDUCTASE DOMAIN-CONTAINING PROTEIN"/>
    <property type="match status" value="1"/>
</dbReference>
<keyword evidence="3" id="KW-0560">Oxidoreductase</keyword>
<dbReference type="SUPFAM" id="SSF51430">
    <property type="entry name" value="NAD(P)-linked oxidoreductase"/>
    <property type="match status" value="1"/>
</dbReference>
<dbReference type="PANTHER" id="PTHR43827">
    <property type="entry name" value="2,5-DIKETO-D-GLUCONIC ACID REDUCTASE"/>
    <property type="match status" value="1"/>
</dbReference>
<evidence type="ECO:0000256" key="4">
    <source>
        <dbReference type="PIRSR" id="PIRSR000097-1"/>
    </source>
</evidence>
<dbReference type="InterPro" id="IPR020471">
    <property type="entry name" value="AKR"/>
</dbReference>
<proteinExistence type="inferred from homology"/>
<dbReference type="PROSITE" id="PS00798">
    <property type="entry name" value="ALDOKETO_REDUCTASE_1"/>
    <property type="match status" value="1"/>
</dbReference>
<dbReference type="GeneID" id="81708313"/>
<evidence type="ECO:0000256" key="1">
    <source>
        <dbReference type="ARBA" id="ARBA00007905"/>
    </source>
</evidence>
<dbReference type="Proteomes" id="UP000234778">
    <property type="component" value="Unassembled WGS sequence"/>
</dbReference>
<comment type="caution">
    <text evidence="8">The sequence shown here is derived from an EMBL/GenBank/DDBJ whole genome shotgun (WGS) entry which is preliminary data.</text>
</comment>
<dbReference type="Gene3D" id="3.20.20.100">
    <property type="entry name" value="NADP-dependent oxidoreductase domain"/>
    <property type="match status" value="1"/>
</dbReference>
<evidence type="ECO:0000256" key="3">
    <source>
        <dbReference type="ARBA" id="ARBA00023002"/>
    </source>
</evidence>
<feature type="site" description="Lowers pKa of active site Tyr" evidence="6">
    <location>
        <position position="80"/>
    </location>
</feature>
<name>A0A2I1KT16_9ACTO</name>
<dbReference type="RefSeq" id="WP_006548491.1">
    <property type="nucleotide sequence ID" value="NZ_CP136961.1"/>
</dbReference>
<gene>
    <name evidence="8" type="ORF">CYJ26_05120</name>
</gene>
<evidence type="ECO:0000256" key="6">
    <source>
        <dbReference type="PIRSR" id="PIRSR000097-3"/>
    </source>
</evidence>
<accession>A0A2I1KT16</accession>
<evidence type="ECO:0000256" key="5">
    <source>
        <dbReference type="PIRSR" id="PIRSR000097-2"/>
    </source>
</evidence>
<dbReference type="PRINTS" id="PR00069">
    <property type="entry name" value="ALDKETRDTASE"/>
</dbReference>
<dbReference type="InterPro" id="IPR023210">
    <property type="entry name" value="NADP_OxRdtase_dom"/>
</dbReference>
<dbReference type="PIRSF" id="PIRSF000097">
    <property type="entry name" value="AKR"/>
    <property type="match status" value="1"/>
</dbReference>
<evidence type="ECO:0000313" key="9">
    <source>
        <dbReference type="Proteomes" id="UP000234778"/>
    </source>
</evidence>
<dbReference type="AlphaFoldDB" id="A0A2I1KT16"/>
<dbReference type="FunFam" id="3.20.20.100:FF:000015">
    <property type="entry name" value="Oxidoreductase, aldo/keto reductase family"/>
    <property type="match status" value="1"/>
</dbReference>